<sequence>MKIYSEQEFSYVVSSITGYTDQVGGELLAKALIGATTPKYASVRLGIKGTQALNLLDSNPTFQAGNCSLSTSGTTTFTQRNITTCPETLFEALCYKQLYPTYQSMLMNAGQTSETVPFEQQIADLKVKQIQQRIETQLWQANTGATGTTSTCFNGLYTLISTGNTGVGNSSGTTFSASAAYGTAGNPITEVDNLINALDDNAMSREDLVVFMSYANFRLYVQALTKANFFHNYIGSTDITSNMEATHPNTNVKVVPTLGLNGYNKITIGPKEYTVVGFDLTSDHEKMDMWYSKDFDEIRFRANYNYGVQIAQFGSTKYFATNGLA</sequence>
<protein>
    <recommendedName>
        <fullName evidence="2">Major capsid protein</fullName>
    </recommendedName>
</protein>
<proteinExistence type="predicted"/>
<gene>
    <name evidence="1" type="ORF">UFOVP187_6</name>
</gene>
<evidence type="ECO:0000313" key="1">
    <source>
        <dbReference type="EMBL" id="CAB5212358.1"/>
    </source>
</evidence>
<name>A0A6J7WFH6_9CAUD</name>
<dbReference type="EMBL" id="LR798237">
    <property type="protein sequence ID" value="CAB5212358.1"/>
    <property type="molecule type" value="Genomic_DNA"/>
</dbReference>
<evidence type="ECO:0008006" key="2">
    <source>
        <dbReference type="Google" id="ProtNLM"/>
    </source>
</evidence>
<reference evidence="1" key="1">
    <citation type="submission" date="2020-05" db="EMBL/GenBank/DDBJ databases">
        <authorList>
            <person name="Chiriac C."/>
            <person name="Salcher M."/>
            <person name="Ghai R."/>
            <person name="Kavagutti S V."/>
        </authorList>
    </citation>
    <scope>NUCLEOTIDE SEQUENCE</scope>
</reference>
<accession>A0A6J7WFH6</accession>
<organism evidence="1">
    <name type="scientific">uncultured Caudovirales phage</name>
    <dbReference type="NCBI Taxonomy" id="2100421"/>
    <lineage>
        <taxon>Viruses</taxon>
        <taxon>Duplodnaviria</taxon>
        <taxon>Heunggongvirae</taxon>
        <taxon>Uroviricota</taxon>
        <taxon>Caudoviricetes</taxon>
        <taxon>Peduoviridae</taxon>
        <taxon>Maltschvirus</taxon>
        <taxon>Maltschvirus maltsch</taxon>
    </lineage>
</organism>